<dbReference type="AlphaFoldDB" id="W2TST2"/>
<evidence type="ECO:0000313" key="2">
    <source>
        <dbReference type="Proteomes" id="UP000053676"/>
    </source>
</evidence>
<reference evidence="2" key="1">
    <citation type="journal article" date="2014" name="Nat. Genet.">
        <title>Genome of the human hookworm Necator americanus.</title>
        <authorList>
            <person name="Tang Y.T."/>
            <person name="Gao X."/>
            <person name="Rosa B.A."/>
            <person name="Abubucker S."/>
            <person name="Hallsworth-Pepin K."/>
            <person name="Martin J."/>
            <person name="Tyagi R."/>
            <person name="Heizer E."/>
            <person name="Zhang X."/>
            <person name="Bhonagiri-Palsikar V."/>
            <person name="Minx P."/>
            <person name="Warren W.C."/>
            <person name="Wang Q."/>
            <person name="Zhan B."/>
            <person name="Hotez P.J."/>
            <person name="Sternberg P.W."/>
            <person name="Dougall A."/>
            <person name="Gaze S.T."/>
            <person name="Mulvenna J."/>
            <person name="Sotillo J."/>
            <person name="Ranganathan S."/>
            <person name="Rabelo E.M."/>
            <person name="Wilson R.K."/>
            <person name="Felgner P.L."/>
            <person name="Bethony J."/>
            <person name="Hawdon J.M."/>
            <person name="Gasser R.B."/>
            <person name="Loukas A."/>
            <person name="Mitreva M."/>
        </authorList>
    </citation>
    <scope>NUCLEOTIDE SEQUENCE [LARGE SCALE GENOMIC DNA]</scope>
</reference>
<organism evidence="1 2">
    <name type="scientific">Necator americanus</name>
    <name type="common">Human hookworm</name>
    <dbReference type="NCBI Taxonomy" id="51031"/>
    <lineage>
        <taxon>Eukaryota</taxon>
        <taxon>Metazoa</taxon>
        <taxon>Ecdysozoa</taxon>
        <taxon>Nematoda</taxon>
        <taxon>Chromadorea</taxon>
        <taxon>Rhabditida</taxon>
        <taxon>Rhabditina</taxon>
        <taxon>Rhabditomorpha</taxon>
        <taxon>Strongyloidea</taxon>
        <taxon>Ancylostomatidae</taxon>
        <taxon>Bunostominae</taxon>
        <taxon>Necator</taxon>
    </lineage>
</organism>
<gene>
    <name evidence="1" type="ORF">NECAME_06534</name>
</gene>
<dbReference type="KEGG" id="nai:NECAME_06534"/>
<evidence type="ECO:0000313" key="1">
    <source>
        <dbReference type="EMBL" id="ETN85145.1"/>
    </source>
</evidence>
<feature type="non-terminal residue" evidence="1">
    <location>
        <position position="97"/>
    </location>
</feature>
<proteinExistence type="predicted"/>
<sequence>MKNGSLKKFTHHFNDKLSIHTNVINNQEDEGVQDEITRKKKRRGRCASLGTILSAEKEDANNALIVTIERTPGHELWKELDRTATHCNEVSKKKDMD</sequence>
<dbReference type="Proteomes" id="UP000053676">
    <property type="component" value="Unassembled WGS sequence"/>
</dbReference>
<dbReference type="EMBL" id="KI657794">
    <property type="protein sequence ID" value="ETN85145.1"/>
    <property type="molecule type" value="Genomic_DNA"/>
</dbReference>
<accession>W2TST2</accession>
<name>W2TST2_NECAM</name>
<protein>
    <submittedName>
        <fullName evidence="1">Uncharacterized protein</fullName>
    </submittedName>
</protein>
<keyword evidence="2" id="KW-1185">Reference proteome</keyword>